<dbReference type="GO" id="GO:0140662">
    <property type="term" value="F:ATP-dependent protein folding chaperone"/>
    <property type="evidence" value="ECO:0007669"/>
    <property type="project" value="InterPro"/>
</dbReference>
<dbReference type="RefSeq" id="WP_073787138.1">
    <property type="nucleotide sequence ID" value="NZ_LFBV01000002.1"/>
</dbReference>
<dbReference type="STRING" id="1048205.AB852_12535"/>
<evidence type="ECO:0000313" key="5">
    <source>
        <dbReference type="Proteomes" id="UP000186455"/>
    </source>
</evidence>
<evidence type="ECO:0000256" key="2">
    <source>
        <dbReference type="ARBA" id="ARBA00022840"/>
    </source>
</evidence>
<organism evidence="4 5">
    <name type="scientific">Streptomyces uncialis</name>
    <dbReference type="NCBI Taxonomy" id="1048205"/>
    <lineage>
        <taxon>Bacteria</taxon>
        <taxon>Bacillati</taxon>
        <taxon>Actinomycetota</taxon>
        <taxon>Actinomycetes</taxon>
        <taxon>Kitasatosporales</taxon>
        <taxon>Streptomycetaceae</taxon>
        <taxon>Streptomyces</taxon>
    </lineage>
</organism>
<name>A0A1Q4VAV5_9ACTN</name>
<dbReference type="PANTHER" id="PTHR42749">
    <property type="entry name" value="CELL SHAPE-DETERMINING PROTEIN MREB"/>
    <property type="match status" value="1"/>
</dbReference>
<dbReference type="SUPFAM" id="SSF53067">
    <property type="entry name" value="Actin-like ATPase domain"/>
    <property type="match status" value="2"/>
</dbReference>
<proteinExistence type="predicted"/>
<evidence type="ECO:0000313" key="4">
    <source>
        <dbReference type="EMBL" id="OKH94956.1"/>
    </source>
</evidence>
<sequence length="668" mass="70771">MIVSVDVGASTTKSAVLAEGTADAVTVRLQGLPEWPTALMLGRDGTLITGTAAANLRDAAPYKGRYLWGLKQQINLAARTEPLHREVHFPSGDTQPLVRGVAAVLTHTLRAVTEQYGAPTRLVLTHPVLWTDAEQVVLTEAATAAGHPSAGLVSEAEAVGLHAVRRLPGDGPFAVLDFGASTFDFALLDRRGDGSPEVVYETGRLIGGDDFDTRVLQLVRDSATAEERRVLDELAATRPELLRQEAEEVKRALTVRDEAGFGVWDLDIEVQRADFADAIDPLVTTCVAAAREALSALDGTRPRAIVLSGGAARVPQVREHVAGLAASLGAELIDLVDGVDGSPVALGATRAPARSRTGRAPRPARPFTVDPAVLELGHPDTSVVGVLGGVLALRPERELRGWQLPAYGDAAQGGAPDGPTMPVSRIAGDPASTRVVLASPSPAFLVTTVDGTGGLGRSVVFGRLATARGAAGSTVSALACRGLLIAWVETDGRGTIVDTLSWHWRTFPLPELVNELSFTDKPWLIARLPDRLLLFDVLTLRRRAELDLPDSAALAVEPRHGTVCVAYEDEVVAYRTGTGCFEVRWRRPLRSHGAIAFTHTGDEAAVVVFDSTAQVYRALHADTGDQLGLRDAIGLDRPEALHPSPDRGVVYARAGAGLDRLRLGTVSG</sequence>
<dbReference type="PANTHER" id="PTHR42749:SF1">
    <property type="entry name" value="CELL SHAPE-DETERMINING PROTEIN MREB"/>
    <property type="match status" value="1"/>
</dbReference>
<dbReference type="InterPro" id="IPR011044">
    <property type="entry name" value="Quino_amine_DH_bsu"/>
</dbReference>
<comment type="caution">
    <text evidence="4">The sequence shown here is derived from an EMBL/GenBank/DDBJ whole genome shotgun (WGS) entry which is preliminary data.</text>
</comment>
<evidence type="ECO:0000256" key="1">
    <source>
        <dbReference type="ARBA" id="ARBA00022741"/>
    </source>
</evidence>
<dbReference type="Gene3D" id="3.90.640.10">
    <property type="entry name" value="Actin, Chain A, domain 4"/>
    <property type="match status" value="1"/>
</dbReference>
<dbReference type="CDD" id="cd10170">
    <property type="entry name" value="ASKHA_NBD_HSP70"/>
    <property type="match status" value="1"/>
</dbReference>
<keyword evidence="5" id="KW-1185">Reference proteome</keyword>
<dbReference type="PRINTS" id="PR00301">
    <property type="entry name" value="HEATSHOCK70"/>
</dbReference>
<dbReference type="SUPFAM" id="SSF50969">
    <property type="entry name" value="YVTN repeat-like/Quinoprotein amine dehydrogenase"/>
    <property type="match status" value="1"/>
</dbReference>
<protein>
    <recommendedName>
        <fullName evidence="6">Molecular chaperone DnaK</fullName>
    </recommendedName>
</protein>
<keyword evidence="2" id="KW-0067">ATP-binding</keyword>
<dbReference type="InterPro" id="IPR043129">
    <property type="entry name" value="ATPase_NBD"/>
</dbReference>
<dbReference type="Proteomes" id="UP000186455">
    <property type="component" value="Unassembled WGS sequence"/>
</dbReference>
<reference evidence="4 5" key="1">
    <citation type="submission" date="2015-06" db="EMBL/GenBank/DDBJ databases">
        <title>Cloning and characterization of the uncialamcin biosynthetic gene cluster.</title>
        <authorList>
            <person name="Yan X."/>
            <person name="Huang T."/>
            <person name="Ge H."/>
            <person name="Shen B."/>
        </authorList>
    </citation>
    <scope>NUCLEOTIDE SEQUENCE [LARGE SCALE GENOMIC DNA]</scope>
    <source>
        <strain evidence="4 5">DCA2648</strain>
    </source>
</reference>
<keyword evidence="1" id="KW-0547">Nucleotide-binding</keyword>
<dbReference type="Gene3D" id="3.30.420.40">
    <property type="match status" value="2"/>
</dbReference>
<dbReference type="InterPro" id="IPR013126">
    <property type="entry name" value="Hsp_70_fam"/>
</dbReference>
<keyword evidence="3" id="KW-0143">Chaperone</keyword>
<dbReference type="AlphaFoldDB" id="A0A1Q4VAV5"/>
<dbReference type="Pfam" id="PF00012">
    <property type="entry name" value="HSP70"/>
    <property type="match status" value="1"/>
</dbReference>
<gene>
    <name evidence="4" type="ORF">AB852_12535</name>
</gene>
<dbReference type="GO" id="GO:0005524">
    <property type="term" value="F:ATP binding"/>
    <property type="evidence" value="ECO:0007669"/>
    <property type="project" value="UniProtKB-KW"/>
</dbReference>
<dbReference type="EMBL" id="LFBV01000002">
    <property type="protein sequence ID" value="OKH94956.1"/>
    <property type="molecule type" value="Genomic_DNA"/>
</dbReference>
<evidence type="ECO:0008006" key="6">
    <source>
        <dbReference type="Google" id="ProtNLM"/>
    </source>
</evidence>
<evidence type="ECO:0000256" key="3">
    <source>
        <dbReference type="ARBA" id="ARBA00023186"/>
    </source>
</evidence>
<accession>A0A1Q4VAV5</accession>